<dbReference type="SUPFAM" id="SSF54862">
    <property type="entry name" value="4Fe-4S ferredoxins"/>
    <property type="match status" value="1"/>
</dbReference>
<evidence type="ECO:0000256" key="5">
    <source>
        <dbReference type="ARBA" id="ARBA00022982"/>
    </source>
</evidence>
<organism evidence="9">
    <name type="scientific">bioreactor metagenome</name>
    <dbReference type="NCBI Taxonomy" id="1076179"/>
    <lineage>
        <taxon>unclassified sequences</taxon>
        <taxon>metagenomes</taxon>
        <taxon>ecological metagenomes</taxon>
    </lineage>
</organism>
<dbReference type="InterPro" id="IPR050572">
    <property type="entry name" value="Fe-S_Ferredoxin"/>
</dbReference>
<keyword evidence="2" id="KW-0004">4Fe-4S</keyword>
<keyword evidence="4" id="KW-0677">Repeat</keyword>
<dbReference type="PANTHER" id="PTHR43687:SF6">
    <property type="entry name" value="L-ASPARTATE SEMIALDEHYDE SULFURTRANSFERASE IRON-SULFUR SUBUNIT"/>
    <property type="match status" value="1"/>
</dbReference>
<keyword evidence="5" id="KW-0249">Electron transport</keyword>
<dbReference type="Gene3D" id="3.30.70.20">
    <property type="match status" value="1"/>
</dbReference>
<dbReference type="InterPro" id="IPR000283">
    <property type="entry name" value="NADH_UbQ_OxRdtase_75kDa_su_CS"/>
</dbReference>
<dbReference type="GO" id="GO:0008137">
    <property type="term" value="F:NADH dehydrogenase (ubiquinone) activity"/>
    <property type="evidence" value="ECO:0007669"/>
    <property type="project" value="InterPro"/>
</dbReference>
<evidence type="ECO:0000256" key="4">
    <source>
        <dbReference type="ARBA" id="ARBA00022737"/>
    </source>
</evidence>
<dbReference type="AlphaFoldDB" id="A0A644W1I3"/>
<dbReference type="EMBL" id="VSSQ01000548">
    <property type="protein sequence ID" value="MPL97290.1"/>
    <property type="molecule type" value="Genomic_DNA"/>
</dbReference>
<accession>A0A644W1I3</accession>
<dbReference type="GO" id="GO:0016020">
    <property type="term" value="C:membrane"/>
    <property type="evidence" value="ECO:0007669"/>
    <property type="project" value="InterPro"/>
</dbReference>
<evidence type="ECO:0000313" key="9">
    <source>
        <dbReference type="EMBL" id="MPL97290.1"/>
    </source>
</evidence>
<dbReference type="PROSITE" id="PS00198">
    <property type="entry name" value="4FE4S_FER_1"/>
    <property type="match status" value="2"/>
</dbReference>
<evidence type="ECO:0000256" key="2">
    <source>
        <dbReference type="ARBA" id="ARBA00022485"/>
    </source>
</evidence>
<protein>
    <recommendedName>
        <fullName evidence="8">4Fe-4S ferredoxin-type domain-containing protein</fullName>
    </recommendedName>
</protein>
<keyword evidence="6" id="KW-0408">Iron</keyword>
<keyword evidence="3" id="KW-0479">Metal-binding</keyword>
<evidence type="ECO:0000256" key="6">
    <source>
        <dbReference type="ARBA" id="ARBA00023004"/>
    </source>
</evidence>
<evidence type="ECO:0000256" key="3">
    <source>
        <dbReference type="ARBA" id="ARBA00022723"/>
    </source>
</evidence>
<dbReference type="Gene3D" id="3.40.50.360">
    <property type="match status" value="1"/>
</dbReference>
<keyword evidence="1" id="KW-0813">Transport</keyword>
<evidence type="ECO:0000256" key="7">
    <source>
        <dbReference type="ARBA" id="ARBA00023014"/>
    </source>
</evidence>
<feature type="domain" description="4Fe-4S ferredoxin-type" evidence="8">
    <location>
        <begin position="200"/>
        <end position="229"/>
    </location>
</feature>
<dbReference type="Pfam" id="PF13237">
    <property type="entry name" value="Fer4_10"/>
    <property type="match status" value="1"/>
</dbReference>
<dbReference type="GO" id="GO:0046872">
    <property type="term" value="F:metal ion binding"/>
    <property type="evidence" value="ECO:0007669"/>
    <property type="project" value="UniProtKB-KW"/>
</dbReference>
<dbReference type="InterPro" id="IPR017900">
    <property type="entry name" value="4Fe4S_Fe_S_CS"/>
</dbReference>
<name>A0A644W1I3_9ZZZZ</name>
<proteinExistence type="predicted"/>
<evidence type="ECO:0000256" key="1">
    <source>
        <dbReference type="ARBA" id="ARBA00022448"/>
    </source>
</evidence>
<feature type="domain" description="4Fe-4S ferredoxin-type" evidence="8">
    <location>
        <begin position="234"/>
        <end position="256"/>
    </location>
</feature>
<dbReference type="GO" id="GO:0042773">
    <property type="term" value="P:ATP synthesis coupled electron transport"/>
    <property type="evidence" value="ECO:0007669"/>
    <property type="project" value="InterPro"/>
</dbReference>
<dbReference type="InterPro" id="IPR029039">
    <property type="entry name" value="Flavoprotein-like_sf"/>
</dbReference>
<dbReference type="NCBIfam" id="NF038196">
    <property type="entry name" value="ferrodoxin_EFR1"/>
    <property type="match status" value="1"/>
</dbReference>
<gene>
    <name evidence="9" type="ORF">SDC9_43479</name>
</gene>
<evidence type="ECO:0000259" key="8">
    <source>
        <dbReference type="PROSITE" id="PS51379"/>
    </source>
</evidence>
<reference evidence="9" key="1">
    <citation type="submission" date="2019-08" db="EMBL/GenBank/DDBJ databases">
        <authorList>
            <person name="Kucharzyk K."/>
            <person name="Murdoch R.W."/>
            <person name="Higgins S."/>
            <person name="Loffler F."/>
        </authorList>
    </citation>
    <scope>NUCLEOTIDE SEQUENCE</scope>
</reference>
<dbReference type="PROSITE" id="PS51379">
    <property type="entry name" value="4FE4S_FER_2"/>
    <property type="match status" value="2"/>
</dbReference>
<comment type="caution">
    <text evidence="9">The sequence shown here is derived from an EMBL/GenBank/DDBJ whole genome shotgun (WGS) entry which is preliminary data.</text>
</comment>
<dbReference type="PROSITE" id="PS00643">
    <property type="entry name" value="COMPLEX1_75K_3"/>
    <property type="match status" value="1"/>
</dbReference>
<dbReference type="SUPFAM" id="SSF52218">
    <property type="entry name" value="Flavoproteins"/>
    <property type="match status" value="1"/>
</dbReference>
<dbReference type="GO" id="GO:0051539">
    <property type="term" value="F:4 iron, 4 sulfur cluster binding"/>
    <property type="evidence" value="ECO:0007669"/>
    <property type="project" value="UniProtKB-KW"/>
</dbReference>
<sequence>MVTIHAPEGGAAPDMKETSVDFYFFSGTGNTLLAARAVTRGLREGGKDVRLRRLEKGFVPFRDGDTALGIAVTVAMFSTYPFAWDFLESLPDGEGRGAFLISTMGGASGGLRPAVKKLLVSKHYTPLGARDFVMPSNYNNITISLEKNREKTERMEKNAAAFADALLEGNAPWKGGNVLSPLLYRLSRRQWPWKLMSRKFHLEVDRAKCIKCGKCARLCPAKNIRMEEYPEFLDRCVSCQRCIAFCPPAAIGVQGKNYQQYRSEEYGDLVSENL</sequence>
<keyword evidence="7" id="KW-0411">Iron-sulfur</keyword>
<dbReference type="InterPro" id="IPR047964">
    <property type="entry name" value="EFR1-like"/>
</dbReference>
<dbReference type="InterPro" id="IPR017896">
    <property type="entry name" value="4Fe4S_Fe-S-bd"/>
</dbReference>
<dbReference type="PANTHER" id="PTHR43687">
    <property type="entry name" value="ADENYLYLSULFATE REDUCTASE, BETA SUBUNIT"/>
    <property type="match status" value="1"/>
</dbReference>